<evidence type="ECO:0000256" key="1">
    <source>
        <dbReference type="SAM" id="Phobius"/>
    </source>
</evidence>
<dbReference type="Proteomes" id="UP001279734">
    <property type="component" value="Unassembled WGS sequence"/>
</dbReference>
<evidence type="ECO:0000313" key="3">
    <source>
        <dbReference type="Proteomes" id="UP001279734"/>
    </source>
</evidence>
<protein>
    <submittedName>
        <fullName evidence="2">Uncharacterized protein</fullName>
    </submittedName>
</protein>
<organism evidence="2 3">
    <name type="scientific">Nepenthes gracilis</name>
    <name type="common">Slender pitcher plant</name>
    <dbReference type="NCBI Taxonomy" id="150966"/>
    <lineage>
        <taxon>Eukaryota</taxon>
        <taxon>Viridiplantae</taxon>
        <taxon>Streptophyta</taxon>
        <taxon>Embryophyta</taxon>
        <taxon>Tracheophyta</taxon>
        <taxon>Spermatophyta</taxon>
        <taxon>Magnoliopsida</taxon>
        <taxon>eudicotyledons</taxon>
        <taxon>Gunneridae</taxon>
        <taxon>Pentapetalae</taxon>
        <taxon>Caryophyllales</taxon>
        <taxon>Nepenthaceae</taxon>
        <taxon>Nepenthes</taxon>
    </lineage>
</organism>
<keyword evidence="3" id="KW-1185">Reference proteome</keyword>
<keyword evidence="1" id="KW-0812">Transmembrane</keyword>
<sequence length="91" mass="10107">MTVGNQILGSVLHGIGSQNLLLLECTHMLYGAVAVEHILKIREAGLRCCYAIILTALGIMKMILWQLISRPILKLPPWDYICCQMLLSGVE</sequence>
<keyword evidence="1" id="KW-0472">Membrane</keyword>
<accession>A0AAD3XJ32</accession>
<keyword evidence="1" id="KW-1133">Transmembrane helix</keyword>
<proteinExistence type="predicted"/>
<gene>
    <name evidence="2" type="ORF">Nepgr_008051</name>
</gene>
<reference evidence="2" key="1">
    <citation type="submission" date="2023-05" db="EMBL/GenBank/DDBJ databases">
        <title>Nepenthes gracilis genome sequencing.</title>
        <authorList>
            <person name="Fukushima K."/>
        </authorList>
    </citation>
    <scope>NUCLEOTIDE SEQUENCE</scope>
    <source>
        <strain evidence="2">SING2019-196</strain>
    </source>
</reference>
<evidence type="ECO:0000313" key="2">
    <source>
        <dbReference type="EMBL" id="GMH06211.1"/>
    </source>
</evidence>
<name>A0AAD3XJ32_NEPGR</name>
<feature type="transmembrane region" description="Helical" evidence="1">
    <location>
        <begin position="48"/>
        <end position="68"/>
    </location>
</feature>
<dbReference type="AlphaFoldDB" id="A0AAD3XJ32"/>
<comment type="caution">
    <text evidence="2">The sequence shown here is derived from an EMBL/GenBank/DDBJ whole genome shotgun (WGS) entry which is preliminary data.</text>
</comment>
<dbReference type="EMBL" id="BSYO01000006">
    <property type="protein sequence ID" value="GMH06211.1"/>
    <property type="molecule type" value="Genomic_DNA"/>
</dbReference>